<name>A0A4R3JIH1_9RHOB</name>
<keyword evidence="3" id="KW-1185">Reference proteome</keyword>
<keyword evidence="1" id="KW-0472">Membrane</keyword>
<dbReference type="AlphaFoldDB" id="A0A4R3JIH1"/>
<dbReference type="OrthoDB" id="8601734at2"/>
<accession>A0A4R3JIH1</accession>
<dbReference type="Proteomes" id="UP000295696">
    <property type="component" value="Unassembled WGS sequence"/>
</dbReference>
<dbReference type="EMBL" id="SLZU01000003">
    <property type="protein sequence ID" value="TCS65844.1"/>
    <property type="molecule type" value="Genomic_DNA"/>
</dbReference>
<protein>
    <submittedName>
        <fullName evidence="2">Uncharacterized protein</fullName>
    </submittedName>
</protein>
<organism evidence="2 3">
    <name type="scientific">Primorskyibacter sedentarius</name>
    <dbReference type="NCBI Taxonomy" id="745311"/>
    <lineage>
        <taxon>Bacteria</taxon>
        <taxon>Pseudomonadati</taxon>
        <taxon>Pseudomonadota</taxon>
        <taxon>Alphaproteobacteria</taxon>
        <taxon>Rhodobacterales</taxon>
        <taxon>Roseobacteraceae</taxon>
        <taxon>Primorskyibacter</taxon>
    </lineage>
</organism>
<evidence type="ECO:0000313" key="3">
    <source>
        <dbReference type="Proteomes" id="UP000295696"/>
    </source>
</evidence>
<keyword evidence="1" id="KW-0812">Transmembrane</keyword>
<keyword evidence="1" id="KW-1133">Transmembrane helix</keyword>
<evidence type="ECO:0000313" key="2">
    <source>
        <dbReference type="EMBL" id="TCS65844.1"/>
    </source>
</evidence>
<evidence type="ECO:0000256" key="1">
    <source>
        <dbReference type="SAM" id="Phobius"/>
    </source>
</evidence>
<gene>
    <name evidence="2" type="ORF">EDD52_103262</name>
</gene>
<reference evidence="2 3" key="1">
    <citation type="submission" date="2019-03" db="EMBL/GenBank/DDBJ databases">
        <title>Genomic Encyclopedia of Type Strains, Phase IV (KMG-IV): sequencing the most valuable type-strain genomes for metagenomic binning, comparative biology and taxonomic classification.</title>
        <authorList>
            <person name="Goeker M."/>
        </authorList>
    </citation>
    <scope>NUCLEOTIDE SEQUENCE [LARGE SCALE GENOMIC DNA]</scope>
    <source>
        <strain evidence="2 3">DSM 104836</strain>
    </source>
</reference>
<proteinExistence type="predicted"/>
<comment type="caution">
    <text evidence="2">The sequence shown here is derived from an EMBL/GenBank/DDBJ whole genome shotgun (WGS) entry which is preliminary data.</text>
</comment>
<feature type="transmembrane region" description="Helical" evidence="1">
    <location>
        <begin position="6"/>
        <end position="26"/>
    </location>
</feature>
<feature type="transmembrane region" description="Helical" evidence="1">
    <location>
        <begin position="33"/>
        <end position="55"/>
    </location>
</feature>
<dbReference type="RefSeq" id="WP_132243449.1">
    <property type="nucleotide sequence ID" value="NZ_CBDUOC010000167.1"/>
</dbReference>
<sequence length="168" mass="18723">MFLELIATFVAGVAGAGAMMLLNRLIGNRLPRWLVPVAAGAAMLAMTISSEYAWFSRTAEAMPDRLEVIETVESRAAYRPWTYVVPYINRYIALDREGVQINTDQPQMRLADLLFYGRWKPTTAVQIMVDCDRNARTYPIDEISGSDALRWQEVGEADTIVASVCKGG</sequence>